<feature type="transmembrane region" description="Helical" evidence="1">
    <location>
        <begin position="47"/>
        <end position="66"/>
    </location>
</feature>
<evidence type="ECO:0000256" key="1">
    <source>
        <dbReference type="SAM" id="Phobius"/>
    </source>
</evidence>
<proteinExistence type="predicted"/>
<dbReference type="EMBL" id="GFPF01002127">
    <property type="protein sequence ID" value="MAA13273.1"/>
    <property type="molecule type" value="Transcribed_RNA"/>
</dbReference>
<feature type="transmembrane region" description="Helical" evidence="1">
    <location>
        <begin position="87"/>
        <end position="103"/>
    </location>
</feature>
<accession>A0A224YGD9</accession>
<organism evidence="2">
    <name type="scientific">Rhipicephalus zambeziensis</name>
    <dbReference type="NCBI Taxonomy" id="60191"/>
    <lineage>
        <taxon>Eukaryota</taxon>
        <taxon>Metazoa</taxon>
        <taxon>Ecdysozoa</taxon>
        <taxon>Arthropoda</taxon>
        <taxon>Chelicerata</taxon>
        <taxon>Arachnida</taxon>
        <taxon>Acari</taxon>
        <taxon>Parasitiformes</taxon>
        <taxon>Ixodida</taxon>
        <taxon>Ixodoidea</taxon>
        <taxon>Ixodidae</taxon>
        <taxon>Rhipicephalinae</taxon>
        <taxon>Rhipicephalus</taxon>
        <taxon>Rhipicephalus</taxon>
    </lineage>
</organism>
<keyword evidence="1" id="KW-0812">Transmembrane</keyword>
<keyword evidence="1" id="KW-1133">Transmembrane helix</keyword>
<keyword evidence="1" id="KW-0472">Membrane</keyword>
<dbReference type="AlphaFoldDB" id="A0A224YGD9"/>
<sequence>MSMCKDRVYYTSAFTQTVGCSPFMFLFMLLVLLLCCLIRIWKCELCFICYVAGSGCLIYLCLFARLHYLFGASFSIVRLKRKALERMGAWAWWYFFLAPIARIM</sequence>
<evidence type="ECO:0000313" key="2">
    <source>
        <dbReference type="EMBL" id="MAA13273.1"/>
    </source>
</evidence>
<protein>
    <submittedName>
        <fullName evidence="2">Uncharacterized protein</fullName>
    </submittedName>
</protein>
<reference evidence="2" key="1">
    <citation type="journal article" date="2017" name="Parasit. Vectors">
        <title>Sialotranscriptomics of Rhipicephalus zambeziensis reveals intricate expression profiles of secretory proteins and suggests tight temporal transcriptional regulation during blood-feeding.</title>
        <authorList>
            <person name="de Castro M.H."/>
            <person name="de Klerk D."/>
            <person name="Pienaar R."/>
            <person name="Rees D.J.G."/>
            <person name="Mans B.J."/>
        </authorList>
    </citation>
    <scope>NUCLEOTIDE SEQUENCE</scope>
    <source>
        <tissue evidence="2">Salivary glands</tissue>
    </source>
</reference>
<name>A0A224YGD9_9ACAR</name>
<feature type="transmembrane region" description="Helical" evidence="1">
    <location>
        <begin position="21"/>
        <end position="41"/>
    </location>
</feature>